<dbReference type="AlphaFoldDB" id="A0AAN6XYK6"/>
<comment type="caution">
    <text evidence="2">The sequence shown here is derived from an EMBL/GenBank/DDBJ whole genome shotgun (WGS) entry which is preliminary data.</text>
</comment>
<reference evidence="2" key="1">
    <citation type="journal article" date="2023" name="Mol. Phylogenet. Evol.">
        <title>Genome-scale phylogeny and comparative genomics of the fungal order Sordariales.</title>
        <authorList>
            <person name="Hensen N."/>
            <person name="Bonometti L."/>
            <person name="Westerberg I."/>
            <person name="Brannstrom I.O."/>
            <person name="Guillou S."/>
            <person name="Cros-Aarteil S."/>
            <person name="Calhoun S."/>
            <person name="Haridas S."/>
            <person name="Kuo A."/>
            <person name="Mondo S."/>
            <person name="Pangilinan J."/>
            <person name="Riley R."/>
            <person name="LaButti K."/>
            <person name="Andreopoulos B."/>
            <person name="Lipzen A."/>
            <person name="Chen C."/>
            <person name="Yan M."/>
            <person name="Daum C."/>
            <person name="Ng V."/>
            <person name="Clum A."/>
            <person name="Steindorff A."/>
            <person name="Ohm R.A."/>
            <person name="Martin F."/>
            <person name="Silar P."/>
            <person name="Natvig D.O."/>
            <person name="Lalanne C."/>
            <person name="Gautier V."/>
            <person name="Ament-Velasquez S.L."/>
            <person name="Kruys A."/>
            <person name="Hutchinson M.I."/>
            <person name="Powell A.J."/>
            <person name="Barry K."/>
            <person name="Miller A.N."/>
            <person name="Grigoriev I.V."/>
            <person name="Debuchy R."/>
            <person name="Gladieux P."/>
            <person name="Hiltunen Thoren M."/>
            <person name="Johannesson H."/>
        </authorList>
    </citation>
    <scope>NUCLEOTIDE SEQUENCE</scope>
    <source>
        <strain evidence="2">PSN293</strain>
    </source>
</reference>
<feature type="signal peptide" evidence="1">
    <location>
        <begin position="1"/>
        <end position="16"/>
    </location>
</feature>
<evidence type="ECO:0000313" key="2">
    <source>
        <dbReference type="EMBL" id="KAK4209314.1"/>
    </source>
</evidence>
<reference evidence="2" key="2">
    <citation type="submission" date="2023-05" db="EMBL/GenBank/DDBJ databases">
        <authorList>
            <consortium name="Lawrence Berkeley National Laboratory"/>
            <person name="Steindorff A."/>
            <person name="Hensen N."/>
            <person name="Bonometti L."/>
            <person name="Westerberg I."/>
            <person name="Brannstrom I.O."/>
            <person name="Guillou S."/>
            <person name="Cros-Aarteil S."/>
            <person name="Calhoun S."/>
            <person name="Haridas S."/>
            <person name="Kuo A."/>
            <person name="Mondo S."/>
            <person name="Pangilinan J."/>
            <person name="Riley R."/>
            <person name="Labutti K."/>
            <person name="Andreopoulos B."/>
            <person name="Lipzen A."/>
            <person name="Chen C."/>
            <person name="Yanf M."/>
            <person name="Daum C."/>
            <person name="Ng V."/>
            <person name="Clum A."/>
            <person name="Ohm R."/>
            <person name="Martin F."/>
            <person name="Silar P."/>
            <person name="Natvig D."/>
            <person name="Lalanne C."/>
            <person name="Gautier V."/>
            <person name="Ament-Velasquez S.L."/>
            <person name="Kruys A."/>
            <person name="Hutchinson M.I."/>
            <person name="Powell A.J."/>
            <person name="Barry K."/>
            <person name="Miller A.N."/>
            <person name="Grigoriev I.V."/>
            <person name="Debuchy R."/>
            <person name="Gladieux P."/>
            <person name="Thoren M.H."/>
            <person name="Johannesson H."/>
        </authorList>
    </citation>
    <scope>NUCLEOTIDE SEQUENCE</scope>
    <source>
        <strain evidence="2">PSN293</strain>
    </source>
</reference>
<keyword evidence="3" id="KW-1185">Reference proteome</keyword>
<accession>A0AAN6XYK6</accession>
<keyword evidence="1" id="KW-0732">Signal</keyword>
<evidence type="ECO:0000313" key="3">
    <source>
        <dbReference type="Proteomes" id="UP001301769"/>
    </source>
</evidence>
<organism evidence="2 3">
    <name type="scientific">Rhypophila decipiens</name>
    <dbReference type="NCBI Taxonomy" id="261697"/>
    <lineage>
        <taxon>Eukaryota</taxon>
        <taxon>Fungi</taxon>
        <taxon>Dikarya</taxon>
        <taxon>Ascomycota</taxon>
        <taxon>Pezizomycotina</taxon>
        <taxon>Sordariomycetes</taxon>
        <taxon>Sordariomycetidae</taxon>
        <taxon>Sordariales</taxon>
        <taxon>Naviculisporaceae</taxon>
        <taxon>Rhypophila</taxon>
    </lineage>
</organism>
<sequence length="115" mass="12994">MTMVLILFILAILSKADFVDVRNSCSKCSFRLLSCPNGLRHRHPPLPEPHDILQGFDSGRGPKLFSAAGPRQDFSRTFLCEYLRWLHCASPVALAHDSFRFGDLSVGFRMLRNTT</sequence>
<dbReference type="EMBL" id="MU858209">
    <property type="protein sequence ID" value="KAK4209314.1"/>
    <property type="molecule type" value="Genomic_DNA"/>
</dbReference>
<evidence type="ECO:0008006" key="4">
    <source>
        <dbReference type="Google" id="ProtNLM"/>
    </source>
</evidence>
<feature type="chain" id="PRO_5042928493" description="Secreted protein" evidence="1">
    <location>
        <begin position="17"/>
        <end position="115"/>
    </location>
</feature>
<gene>
    <name evidence="2" type="ORF">QBC37DRAFT_430547</name>
</gene>
<dbReference type="Proteomes" id="UP001301769">
    <property type="component" value="Unassembled WGS sequence"/>
</dbReference>
<protein>
    <recommendedName>
        <fullName evidence="4">Secreted protein</fullName>
    </recommendedName>
</protein>
<proteinExistence type="predicted"/>
<name>A0AAN6XYK6_9PEZI</name>
<evidence type="ECO:0000256" key="1">
    <source>
        <dbReference type="SAM" id="SignalP"/>
    </source>
</evidence>